<dbReference type="AlphaFoldDB" id="A0A560CIU4"/>
<accession>A0A560CIU4</accession>
<dbReference type="PANTHER" id="PTHR43586">
    <property type="entry name" value="CYSTEINE DESULFURASE"/>
    <property type="match status" value="1"/>
</dbReference>
<keyword evidence="2" id="KW-0663">Pyridoxal phosphate</keyword>
<proteinExistence type="inferred from homology"/>
<dbReference type="EMBL" id="VITH01000004">
    <property type="protein sequence ID" value="TWA84746.1"/>
    <property type="molecule type" value="Genomic_DNA"/>
</dbReference>
<evidence type="ECO:0000313" key="7">
    <source>
        <dbReference type="EMBL" id="TWA84746.1"/>
    </source>
</evidence>
<dbReference type="SUPFAM" id="SSF53383">
    <property type="entry name" value="PLP-dependent transferases"/>
    <property type="match status" value="1"/>
</dbReference>
<dbReference type="Gene3D" id="3.90.1150.10">
    <property type="entry name" value="Aspartate Aminotransferase, domain 1"/>
    <property type="match status" value="1"/>
</dbReference>
<evidence type="ECO:0000256" key="3">
    <source>
        <dbReference type="RuleBase" id="RU004075"/>
    </source>
</evidence>
<evidence type="ECO:0000256" key="4">
    <source>
        <dbReference type="RuleBase" id="RU004504"/>
    </source>
</evidence>
<comment type="similarity">
    <text evidence="3">Belongs to the class-V pyridoxal-phosphate-dependent aminotransferase family.</text>
</comment>
<dbReference type="Proteomes" id="UP000318529">
    <property type="component" value="Unassembled WGS sequence"/>
</dbReference>
<organism evidence="7 8">
    <name type="scientific">Azospirillum brasilense</name>
    <dbReference type="NCBI Taxonomy" id="192"/>
    <lineage>
        <taxon>Bacteria</taxon>
        <taxon>Pseudomonadati</taxon>
        <taxon>Pseudomonadota</taxon>
        <taxon>Alphaproteobacteria</taxon>
        <taxon>Rhodospirillales</taxon>
        <taxon>Azospirillaceae</taxon>
        <taxon>Azospirillum</taxon>
    </lineage>
</organism>
<dbReference type="GO" id="GO:0016829">
    <property type="term" value="F:lyase activity"/>
    <property type="evidence" value="ECO:0007669"/>
    <property type="project" value="UniProtKB-KW"/>
</dbReference>
<sequence length="427" mass="46697">MPRRPLQSNPMNNMTGNDPRPAGASPLPADILDEELDALRAETPGLAGQTFLLSCGASLMPRPVVERMHDYLDLEARLGGYGAFAASEERLERVYGSIARLINAAPAEIALVENATVAWQLAFHSLDFAPGDVIITAEAEYGANYVTLLQMQRRRGVVIRVCPSDEQGVVDLAALERMIDPKVRLISLTWVPTNGGLNNPAAAVGRIARAHGVPYLLDACQAVGQMPVDVQALGCDFLAATSRKFLRGPRGAGFLYVRRAMLDRCEPPFIDHIGARWVERNRYELRDDARRYESWESNHMARLGMGEAADYAMEIGIDRIWRRCRGLAQRLRDGLASVPSFRTHDLGACPSAIVSFSSDAVDPRTIVAGAAARGIAISTSSPESTRLDAERRHLPTLVRAAPHYFNTEADVDQLVAFAESLIRRGDG</sequence>
<evidence type="ECO:0000313" key="8">
    <source>
        <dbReference type="Proteomes" id="UP000318529"/>
    </source>
</evidence>
<dbReference type="Gene3D" id="3.40.640.10">
    <property type="entry name" value="Type I PLP-dependent aspartate aminotransferase-like (Major domain)"/>
    <property type="match status" value="1"/>
</dbReference>
<dbReference type="InterPro" id="IPR020578">
    <property type="entry name" value="Aminotrans_V_PyrdxlP_BS"/>
</dbReference>
<dbReference type="InterPro" id="IPR015422">
    <property type="entry name" value="PyrdxlP-dep_Trfase_small"/>
</dbReference>
<dbReference type="InterPro" id="IPR015424">
    <property type="entry name" value="PyrdxlP-dep_Trfase"/>
</dbReference>
<dbReference type="InterPro" id="IPR015421">
    <property type="entry name" value="PyrdxlP-dep_Trfase_major"/>
</dbReference>
<evidence type="ECO:0000259" key="6">
    <source>
        <dbReference type="Pfam" id="PF00266"/>
    </source>
</evidence>
<reference evidence="7 8" key="1">
    <citation type="submission" date="2019-06" db="EMBL/GenBank/DDBJ databases">
        <title>Genomic Encyclopedia of Type Strains, Phase IV (KMG-V): Genome sequencing to study the core and pangenomes of soil and plant-associated prokaryotes.</title>
        <authorList>
            <person name="Whitman W."/>
        </authorList>
    </citation>
    <scope>NUCLEOTIDE SEQUENCE [LARGE SCALE GENOMIC DNA]</scope>
    <source>
        <strain evidence="7 8">BR 11650</strain>
    </source>
</reference>
<dbReference type="InterPro" id="IPR000192">
    <property type="entry name" value="Aminotrans_V_dom"/>
</dbReference>
<evidence type="ECO:0000256" key="2">
    <source>
        <dbReference type="ARBA" id="ARBA00022898"/>
    </source>
</evidence>
<evidence type="ECO:0000256" key="1">
    <source>
        <dbReference type="ARBA" id="ARBA00001933"/>
    </source>
</evidence>
<name>A0A560CIU4_AZOBR</name>
<feature type="domain" description="Aminotransferase class V" evidence="6">
    <location>
        <begin position="51"/>
        <end position="414"/>
    </location>
</feature>
<dbReference type="PROSITE" id="PS00595">
    <property type="entry name" value="AA_TRANSFER_CLASS_5"/>
    <property type="match status" value="1"/>
</dbReference>
<dbReference type="PANTHER" id="PTHR43586:SF24">
    <property type="entry name" value="BLR4730 PROTEIN"/>
    <property type="match status" value="1"/>
</dbReference>
<feature type="region of interest" description="Disordered" evidence="5">
    <location>
        <begin position="1"/>
        <end position="28"/>
    </location>
</feature>
<comment type="cofactor">
    <cofactor evidence="1 4">
        <name>pyridoxal 5'-phosphate</name>
        <dbReference type="ChEBI" id="CHEBI:597326"/>
    </cofactor>
</comment>
<gene>
    <name evidence="7" type="ORF">FBZ83_10411</name>
</gene>
<feature type="compositionally biased region" description="Polar residues" evidence="5">
    <location>
        <begin position="1"/>
        <end position="16"/>
    </location>
</feature>
<protein>
    <submittedName>
        <fullName evidence="7">Selenocysteine lyase/cysteine desulfurase</fullName>
    </submittedName>
</protein>
<evidence type="ECO:0000256" key="5">
    <source>
        <dbReference type="SAM" id="MobiDB-lite"/>
    </source>
</evidence>
<keyword evidence="7" id="KW-0456">Lyase</keyword>
<dbReference type="Pfam" id="PF00266">
    <property type="entry name" value="Aminotran_5"/>
    <property type="match status" value="1"/>
</dbReference>
<comment type="caution">
    <text evidence="7">The sequence shown here is derived from an EMBL/GenBank/DDBJ whole genome shotgun (WGS) entry which is preliminary data.</text>
</comment>